<sequence length="97" mass="10929">MANRYGRFSLHGSRLAEVFVSETAILEIVELADGEIVLRPAEGEGQPLLSIRISDEAADLLRHSRFEVAREMIDHAITRTTLWEGDEEETEIPDTVH</sequence>
<reference evidence="2" key="1">
    <citation type="journal article" date="2019" name="Int. J. Syst. Evol. Microbiol.">
        <title>The Global Catalogue of Microorganisms (GCM) 10K type strain sequencing project: providing services to taxonomists for standard genome sequencing and annotation.</title>
        <authorList>
            <consortium name="The Broad Institute Genomics Platform"/>
            <consortium name="The Broad Institute Genome Sequencing Center for Infectious Disease"/>
            <person name="Wu L."/>
            <person name="Ma J."/>
        </authorList>
    </citation>
    <scope>NUCLEOTIDE SEQUENCE [LARGE SCALE GENOMIC DNA]</scope>
    <source>
        <strain evidence="2">KCTC 12847</strain>
    </source>
</reference>
<gene>
    <name evidence="1" type="ORF">ACFOEI_10070</name>
</gene>
<evidence type="ECO:0000313" key="2">
    <source>
        <dbReference type="Proteomes" id="UP001595640"/>
    </source>
</evidence>
<name>A0ABV7M0J5_9GAMM</name>
<protein>
    <recommendedName>
        <fullName evidence="3">AbrB/MazE/SpoVT family DNA-binding domain-containing protein</fullName>
    </recommendedName>
</protein>
<organism evidence="1 2">
    <name type="scientific">Modicisalibacter luteus</name>
    <dbReference type="NCBI Taxonomy" id="453962"/>
    <lineage>
        <taxon>Bacteria</taxon>
        <taxon>Pseudomonadati</taxon>
        <taxon>Pseudomonadota</taxon>
        <taxon>Gammaproteobacteria</taxon>
        <taxon>Oceanospirillales</taxon>
        <taxon>Halomonadaceae</taxon>
        <taxon>Modicisalibacter</taxon>
    </lineage>
</organism>
<accession>A0ABV7M0J5</accession>
<evidence type="ECO:0000313" key="1">
    <source>
        <dbReference type="EMBL" id="MFC3292416.1"/>
    </source>
</evidence>
<dbReference type="EMBL" id="JBHRUH010000015">
    <property type="protein sequence ID" value="MFC3292416.1"/>
    <property type="molecule type" value="Genomic_DNA"/>
</dbReference>
<evidence type="ECO:0008006" key="3">
    <source>
        <dbReference type="Google" id="ProtNLM"/>
    </source>
</evidence>
<proteinExistence type="predicted"/>
<dbReference type="Proteomes" id="UP001595640">
    <property type="component" value="Unassembled WGS sequence"/>
</dbReference>
<dbReference type="RefSeq" id="WP_019018026.1">
    <property type="nucleotide sequence ID" value="NZ_JBHRUH010000015.1"/>
</dbReference>
<keyword evidence="2" id="KW-1185">Reference proteome</keyword>
<comment type="caution">
    <text evidence="1">The sequence shown here is derived from an EMBL/GenBank/DDBJ whole genome shotgun (WGS) entry which is preliminary data.</text>
</comment>